<name>A0A0D0BVS7_9AGAM</name>
<reference evidence="2" key="2">
    <citation type="submission" date="2015-01" db="EMBL/GenBank/DDBJ databases">
        <title>Evolutionary Origins and Diversification of the Mycorrhizal Mutualists.</title>
        <authorList>
            <consortium name="DOE Joint Genome Institute"/>
            <consortium name="Mycorrhizal Genomics Consortium"/>
            <person name="Kohler A."/>
            <person name="Kuo A."/>
            <person name="Nagy L.G."/>
            <person name="Floudas D."/>
            <person name="Copeland A."/>
            <person name="Barry K.W."/>
            <person name="Cichocki N."/>
            <person name="Veneault-Fourrey C."/>
            <person name="LaButti K."/>
            <person name="Lindquist E.A."/>
            <person name="Lipzen A."/>
            <person name="Lundell T."/>
            <person name="Morin E."/>
            <person name="Murat C."/>
            <person name="Riley R."/>
            <person name="Ohm R."/>
            <person name="Sun H."/>
            <person name="Tunlid A."/>
            <person name="Henrissat B."/>
            <person name="Grigoriev I.V."/>
            <person name="Hibbett D.S."/>
            <person name="Martin F."/>
        </authorList>
    </citation>
    <scope>NUCLEOTIDE SEQUENCE [LARGE SCALE GENOMIC DNA]</scope>
    <source>
        <strain evidence="2">UH-Slu-Lm8-n1</strain>
    </source>
</reference>
<dbReference type="InParanoid" id="A0A0D0BVS7"/>
<reference evidence="1 2" key="1">
    <citation type="submission" date="2014-04" db="EMBL/GenBank/DDBJ databases">
        <authorList>
            <consortium name="DOE Joint Genome Institute"/>
            <person name="Kuo A."/>
            <person name="Ruytinx J."/>
            <person name="Rineau F."/>
            <person name="Colpaert J."/>
            <person name="Kohler A."/>
            <person name="Nagy L.G."/>
            <person name="Floudas D."/>
            <person name="Copeland A."/>
            <person name="Barry K.W."/>
            <person name="Cichocki N."/>
            <person name="Veneault-Fourrey C."/>
            <person name="LaButti K."/>
            <person name="Lindquist E.A."/>
            <person name="Lipzen A."/>
            <person name="Lundell T."/>
            <person name="Morin E."/>
            <person name="Murat C."/>
            <person name="Sun H."/>
            <person name="Tunlid A."/>
            <person name="Henrissat B."/>
            <person name="Grigoriev I.V."/>
            <person name="Hibbett D.S."/>
            <person name="Martin F."/>
            <person name="Nordberg H.P."/>
            <person name="Cantor M.N."/>
            <person name="Hua S.X."/>
        </authorList>
    </citation>
    <scope>NUCLEOTIDE SEQUENCE [LARGE SCALE GENOMIC DNA]</scope>
    <source>
        <strain evidence="1 2">UH-Slu-Lm8-n1</strain>
    </source>
</reference>
<sequence length="63" mass="7189">MLAFYLQVADLGITENRTTTPLNNSSTITSCDERGIYSVRWSPEQNLAARCQVRRNVKQPCDR</sequence>
<dbReference type="AlphaFoldDB" id="A0A0D0BVS7"/>
<accession>A0A0D0BVS7</accession>
<proteinExistence type="predicted"/>
<dbReference type="EMBL" id="KN835151">
    <property type="protein sequence ID" value="KIK47048.1"/>
    <property type="molecule type" value="Genomic_DNA"/>
</dbReference>
<protein>
    <submittedName>
        <fullName evidence="1">Uncharacterized protein</fullName>
    </submittedName>
</protein>
<evidence type="ECO:0000313" key="1">
    <source>
        <dbReference type="EMBL" id="KIK47048.1"/>
    </source>
</evidence>
<keyword evidence="2" id="KW-1185">Reference proteome</keyword>
<dbReference type="Proteomes" id="UP000054485">
    <property type="component" value="Unassembled WGS sequence"/>
</dbReference>
<dbReference type="HOGENOM" id="CLU_2892278_0_0_1"/>
<evidence type="ECO:0000313" key="2">
    <source>
        <dbReference type="Proteomes" id="UP000054485"/>
    </source>
</evidence>
<feature type="non-terminal residue" evidence="1">
    <location>
        <position position="63"/>
    </location>
</feature>
<gene>
    <name evidence="1" type="ORF">CY34DRAFT_799745</name>
</gene>
<organism evidence="1 2">
    <name type="scientific">Suillus luteus UH-Slu-Lm8-n1</name>
    <dbReference type="NCBI Taxonomy" id="930992"/>
    <lineage>
        <taxon>Eukaryota</taxon>
        <taxon>Fungi</taxon>
        <taxon>Dikarya</taxon>
        <taxon>Basidiomycota</taxon>
        <taxon>Agaricomycotina</taxon>
        <taxon>Agaricomycetes</taxon>
        <taxon>Agaricomycetidae</taxon>
        <taxon>Boletales</taxon>
        <taxon>Suillineae</taxon>
        <taxon>Suillaceae</taxon>
        <taxon>Suillus</taxon>
    </lineage>
</organism>